<keyword evidence="4" id="KW-1133">Transmembrane helix</keyword>
<dbReference type="InterPro" id="IPR036412">
    <property type="entry name" value="HAD-like_sf"/>
</dbReference>
<keyword evidence="1" id="KW-0479">Metal-binding</keyword>
<dbReference type="Pfam" id="PF12710">
    <property type="entry name" value="HAD"/>
    <property type="match status" value="1"/>
</dbReference>
<accession>A0A6J7S2Y6</accession>
<dbReference type="GO" id="GO:0046872">
    <property type="term" value="F:metal ion binding"/>
    <property type="evidence" value="ECO:0007669"/>
    <property type="project" value="UniProtKB-KW"/>
</dbReference>
<evidence type="ECO:0000256" key="1">
    <source>
        <dbReference type="ARBA" id="ARBA00022723"/>
    </source>
</evidence>
<reference evidence="5" key="1">
    <citation type="submission" date="2020-05" db="EMBL/GenBank/DDBJ databases">
        <authorList>
            <person name="Chiriac C."/>
            <person name="Salcher M."/>
            <person name="Ghai R."/>
            <person name="Kavagutti S V."/>
        </authorList>
    </citation>
    <scope>NUCLEOTIDE SEQUENCE</scope>
</reference>
<dbReference type="InterPro" id="IPR006385">
    <property type="entry name" value="HAD_hydro_SerB1"/>
</dbReference>
<proteinExistence type="predicted"/>
<dbReference type="NCBIfam" id="TIGR01488">
    <property type="entry name" value="HAD-SF-IB"/>
    <property type="match status" value="1"/>
</dbReference>
<dbReference type="InterPro" id="IPR023214">
    <property type="entry name" value="HAD_sf"/>
</dbReference>
<evidence type="ECO:0000313" key="5">
    <source>
        <dbReference type="EMBL" id="CAB5035192.1"/>
    </source>
</evidence>
<protein>
    <submittedName>
        <fullName evidence="5">Unannotated protein</fullName>
    </submittedName>
</protein>
<feature type="transmembrane region" description="Helical" evidence="4">
    <location>
        <begin position="272"/>
        <end position="291"/>
    </location>
</feature>
<dbReference type="CDD" id="cd02612">
    <property type="entry name" value="HAD_PGPPase"/>
    <property type="match status" value="1"/>
</dbReference>
<dbReference type="Gene3D" id="3.40.50.1000">
    <property type="entry name" value="HAD superfamily/HAD-like"/>
    <property type="match status" value="1"/>
</dbReference>
<dbReference type="PANTHER" id="PTHR43344">
    <property type="entry name" value="PHOSPHOSERINE PHOSPHATASE"/>
    <property type="match status" value="1"/>
</dbReference>
<sequence>MTVDKVATRVKVSVPLNSPEFSLYDHYMSPAESETTYRQGAFFDLDKTIIARSSVLAFATPFARAGLMSKKTLLKSVYSQLLFSTSSTDQDKTEKLRAQLSDMVAGWPIDEVKEIVNETLHKLIEPIIFEEALDLIEDHQDAGHEVVIVSSSGEEVVRPIAALLGVKSVIATRMHSEDGKYTGEIEYYAFGQAKADAIIQFASENNIDLAKSFAYSDSMTDVPMLSCVGKAHAVNPDKELRRLAIEKGWKVLTFKEPISLQDRLESVPKKSLVIAGAGVAIMGILAVAQGVRKKKVRTPTS</sequence>
<dbReference type="EMBL" id="CAFBQA010000007">
    <property type="protein sequence ID" value="CAB5035192.1"/>
    <property type="molecule type" value="Genomic_DNA"/>
</dbReference>
<dbReference type="InterPro" id="IPR050582">
    <property type="entry name" value="HAD-like_SerB"/>
</dbReference>
<gene>
    <name evidence="5" type="ORF">UFOPK4234_00258</name>
</gene>
<keyword evidence="4" id="KW-0812">Transmembrane</keyword>
<dbReference type="AlphaFoldDB" id="A0A6J7S2Y6"/>
<evidence type="ECO:0000256" key="4">
    <source>
        <dbReference type="SAM" id="Phobius"/>
    </source>
</evidence>
<keyword evidence="4" id="KW-0472">Membrane</keyword>
<dbReference type="NCBIfam" id="TIGR01490">
    <property type="entry name" value="HAD-SF-IB-hyp1"/>
    <property type="match status" value="1"/>
</dbReference>
<keyword evidence="2" id="KW-0378">Hydrolase</keyword>
<evidence type="ECO:0000256" key="3">
    <source>
        <dbReference type="ARBA" id="ARBA00022842"/>
    </source>
</evidence>
<keyword evidence="3" id="KW-0460">Magnesium</keyword>
<name>A0A6J7S2Y6_9ZZZZ</name>
<dbReference type="SUPFAM" id="SSF56784">
    <property type="entry name" value="HAD-like"/>
    <property type="match status" value="1"/>
</dbReference>
<dbReference type="Gene3D" id="1.20.1440.100">
    <property type="entry name" value="SG protein - dephosphorylation function"/>
    <property type="match status" value="1"/>
</dbReference>
<dbReference type="FunFam" id="3.40.50.1000:FF:000025">
    <property type="entry name" value="HAD hydrolase, family IB"/>
    <property type="match status" value="1"/>
</dbReference>
<evidence type="ECO:0000256" key="2">
    <source>
        <dbReference type="ARBA" id="ARBA00022801"/>
    </source>
</evidence>
<dbReference type="GO" id="GO:0016787">
    <property type="term" value="F:hydrolase activity"/>
    <property type="evidence" value="ECO:0007669"/>
    <property type="project" value="UniProtKB-KW"/>
</dbReference>
<dbReference type="PANTHER" id="PTHR43344:SF13">
    <property type="entry name" value="PHOSPHATASE RV3661-RELATED"/>
    <property type="match status" value="1"/>
</dbReference>
<organism evidence="5">
    <name type="scientific">freshwater metagenome</name>
    <dbReference type="NCBI Taxonomy" id="449393"/>
    <lineage>
        <taxon>unclassified sequences</taxon>
        <taxon>metagenomes</taxon>
        <taxon>ecological metagenomes</taxon>
    </lineage>
</organism>